<feature type="signal peptide" evidence="1">
    <location>
        <begin position="1"/>
        <end position="32"/>
    </location>
</feature>
<evidence type="ECO:0000313" key="2">
    <source>
        <dbReference type="EMBL" id="MFC0389898.1"/>
    </source>
</evidence>
<evidence type="ECO:0000313" key="3">
    <source>
        <dbReference type="Proteomes" id="UP001589818"/>
    </source>
</evidence>
<keyword evidence="3" id="KW-1185">Reference proteome</keyword>
<reference evidence="2 3" key="1">
    <citation type="submission" date="2024-09" db="EMBL/GenBank/DDBJ databases">
        <authorList>
            <person name="Sun Q."/>
            <person name="Mori K."/>
        </authorList>
    </citation>
    <scope>NUCLEOTIDE SEQUENCE [LARGE SCALE GENOMIC DNA]</scope>
    <source>
        <strain evidence="2 3">CCM 4839</strain>
    </source>
</reference>
<proteinExistence type="predicted"/>
<sequence>MKNSHEMKVKRRRTLFLALTLALAIPFSTASASGKDGAEKTAASVSVVRANGDVVTPMGAGEWDYLGQRSTSSSENPSNYVHSGGGDFKYKVVSGPSGGAWYQLREYDPNNADDIITDPNGYSYFYLYTGDTLIYRGISGAIDGDNKKAELYVKESFSGSAQVQYWD</sequence>
<organism evidence="2 3">
    <name type="scientific">Paenibacillus mendelii</name>
    <dbReference type="NCBI Taxonomy" id="206163"/>
    <lineage>
        <taxon>Bacteria</taxon>
        <taxon>Bacillati</taxon>
        <taxon>Bacillota</taxon>
        <taxon>Bacilli</taxon>
        <taxon>Bacillales</taxon>
        <taxon>Paenibacillaceae</taxon>
        <taxon>Paenibacillus</taxon>
    </lineage>
</organism>
<dbReference type="EMBL" id="JBHLVF010000003">
    <property type="protein sequence ID" value="MFC0389898.1"/>
    <property type="molecule type" value="Genomic_DNA"/>
</dbReference>
<feature type="chain" id="PRO_5046397949" evidence="1">
    <location>
        <begin position="33"/>
        <end position="167"/>
    </location>
</feature>
<name>A0ABV6J1Z8_9BACL</name>
<accession>A0ABV6J1Z8</accession>
<dbReference type="RefSeq" id="WP_204821858.1">
    <property type="nucleotide sequence ID" value="NZ_JANHOF010000015.1"/>
</dbReference>
<gene>
    <name evidence="2" type="ORF">ACFFJ8_00765</name>
</gene>
<evidence type="ECO:0000256" key="1">
    <source>
        <dbReference type="SAM" id="SignalP"/>
    </source>
</evidence>
<keyword evidence="1" id="KW-0732">Signal</keyword>
<protein>
    <submittedName>
        <fullName evidence="2">Uncharacterized protein</fullName>
    </submittedName>
</protein>
<dbReference type="Proteomes" id="UP001589818">
    <property type="component" value="Unassembled WGS sequence"/>
</dbReference>
<comment type="caution">
    <text evidence="2">The sequence shown here is derived from an EMBL/GenBank/DDBJ whole genome shotgun (WGS) entry which is preliminary data.</text>
</comment>